<dbReference type="EMBL" id="BDGG01000002">
    <property type="protein sequence ID" value="GAU91437.1"/>
    <property type="molecule type" value="Genomic_DNA"/>
</dbReference>
<sequence>MPLRPPIIIRMLCVRMWASGWNPDKLSIHPALYPDRTKITNAKSNSPIHQRVI</sequence>
<comment type="caution">
    <text evidence="1">The sequence shown here is derived from an EMBL/GenBank/DDBJ whole genome shotgun (WGS) entry which is preliminary data.</text>
</comment>
<accession>A0A1D1UW39</accession>
<evidence type="ECO:0000313" key="1">
    <source>
        <dbReference type="EMBL" id="GAU91437.1"/>
    </source>
</evidence>
<gene>
    <name evidence="1" type="primary">RvY_03688-1</name>
    <name evidence="1" type="synonym">RvY_03688.1</name>
    <name evidence="1" type="ORF">RvY_03688</name>
</gene>
<name>A0A1D1UW39_RAMVA</name>
<dbReference type="Proteomes" id="UP000186922">
    <property type="component" value="Unassembled WGS sequence"/>
</dbReference>
<organism evidence="1 2">
    <name type="scientific">Ramazzottius varieornatus</name>
    <name type="common">Water bear</name>
    <name type="synonym">Tardigrade</name>
    <dbReference type="NCBI Taxonomy" id="947166"/>
    <lineage>
        <taxon>Eukaryota</taxon>
        <taxon>Metazoa</taxon>
        <taxon>Ecdysozoa</taxon>
        <taxon>Tardigrada</taxon>
        <taxon>Eutardigrada</taxon>
        <taxon>Parachela</taxon>
        <taxon>Hypsibioidea</taxon>
        <taxon>Ramazzottiidae</taxon>
        <taxon>Ramazzottius</taxon>
    </lineage>
</organism>
<evidence type="ECO:0000313" key="2">
    <source>
        <dbReference type="Proteomes" id="UP000186922"/>
    </source>
</evidence>
<keyword evidence="2" id="KW-1185">Reference proteome</keyword>
<proteinExistence type="predicted"/>
<protein>
    <submittedName>
        <fullName evidence="1">Uncharacterized protein</fullName>
    </submittedName>
</protein>
<reference evidence="1 2" key="1">
    <citation type="journal article" date="2016" name="Nat. Commun.">
        <title>Extremotolerant tardigrade genome and improved radiotolerance of human cultured cells by tardigrade-unique protein.</title>
        <authorList>
            <person name="Hashimoto T."/>
            <person name="Horikawa D.D."/>
            <person name="Saito Y."/>
            <person name="Kuwahara H."/>
            <person name="Kozuka-Hata H."/>
            <person name="Shin-I T."/>
            <person name="Minakuchi Y."/>
            <person name="Ohishi K."/>
            <person name="Motoyama A."/>
            <person name="Aizu T."/>
            <person name="Enomoto A."/>
            <person name="Kondo K."/>
            <person name="Tanaka S."/>
            <person name="Hara Y."/>
            <person name="Koshikawa S."/>
            <person name="Sagara H."/>
            <person name="Miura T."/>
            <person name="Yokobori S."/>
            <person name="Miyagawa K."/>
            <person name="Suzuki Y."/>
            <person name="Kubo T."/>
            <person name="Oyama M."/>
            <person name="Kohara Y."/>
            <person name="Fujiyama A."/>
            <person name="Arakawa K."/>
            <person name="Katayama T."/>
            <person name="Toyoda A."/>
            <person name="Kunieda T."/>
        </authorList>
    </citation>
    <scope>NUCLEOTIDE SEQUENCE [LARGE SCALE GENOMIC DNA]</scope>
    <source>
        <strain evidence="1 2">YOKOZUNA-1</strain>
    </source>
</reference>
<dbReference type="AlphaFoldDB" id="A0A1D1UW39"/>